<dbReference type="KEGG" id="cdu:CD36_72700"/>
<comment type="catalytic activity">
    <reaction evidence="13 14">
        <text>a very-long-chain (3R)-3-hydroxyacyl-CoA = a very-long-chain (2E)-enoyl-CoA + H2O</text>
        <dbReference type="Rhea" id="RHEA:45812"/>
        <dbReference type="ChEBI" id="CHEBI:15377"/>
        <dbReference type="ChEBI" id="CHEBI:83728"/>
        <dbReference type="ChEBI" id="CHEBI:85440"/>
        <dbReference type="EC" id="4.2.1.134"/>
    </reaction>
</comment>
<feature type="transmembrane region" description="Helical" evidence="14">
    <location>
        <begin position="15"/>
        <end position="38"/>
    </location>
</feature>
<feature type="transmembrane region" description="Helical" evidence="14">
    <location>
        <begin position="209"/>
        <end position="233"/>
    </location>
</feature>
<dbReference type="CGD" id="CAL0000160864">
    <property type="gene designation" value="Cd36_72700"/>
</dbReference>
<dbReference type="GeneID" id="8049179"/>
<evidence type="ECO:0000256" key="3">
    <source>
        <dbReference type="ARBA" id="ARBA00007811"/>
    </source>
</evidence>
<dbReference type="RefSeq" id="XP_002421484.1">
    <property type="nucleotide sequence ID" value="XM_002421439.1"/>
</dbReference>
<dbReference type="GO" id="GO:0005789">
    <property type="term" value="C:endoplasmic reticulum membrane"/>
    <property type="evidence" value="ECO:0007669"/>
    <property type="project" value="UniProtKB-SubCell"/>
</dbReference>
<evidence type="ECO:0000256" key="8">
    <source>
        <dbReference type="ARBA" id="ARBA00022989"/>
    </source>
</evidence>
<dbReference type="GO" id="GO:0042761">
    <property type="term" value="P:very long-chain fatty acid biosynthetic process"/>
    <property type="evidence" value="ECO:0007669"/>
    <property type="project" value="TreeGrafter"/>
</dbReference>
<dbReference type="VEuPathDB" id="FungiDB:CD36_72700"/>
<keyword evidence="5 14" id="KW-0444">Lipid biosynthesis</keyword>
<evidence type="ECO:0000313" key="15">
    <source>
        <dbReference type="CGD" id="CAL0000160864"/>
    </source>
</evidence>
<evidence type="ECO:0000256" key="2">
    <source>
        <dbReference type="ARBA" id="ARBA00005194"/>
    </source>
</evidence>
<evidence type="ECO:0000256" key="10">
    <source>
        <dbReference type="ARBA" id="ARBA00023136"/>
    </source>
</evidence>
<dbReference type="EC" id="4.2.1.134" evidence="4 14"/>
<protein>
    <recommendedName>
        <fullName evidence="4 14">Very-long-chain (3R)-3-hydroxyacyl-CoA dehydratase</fullName>
        <ecNumber evidence="4 14">4.2.1.134</ecNumber>
    </recommendedName>
</protein>
<keyword evidence="10 14" id="KW-0472">Membrane</keyword>
<accession>B9WKG9</accession>
<comment type="subcellular location">
    <subcellularLocation>
        <location evidence="14">Endoplasmic reticulum membrane</location>
        <topology evidence="14">Multi-pass membrane protein</topology>
    </subcellularLocation>
    <subcellularLocation>
        <location evidence="1">Membrane</location>
        <topology evidence="1">Multi-pass membrane protein</topology>
    </subcellularLocation>
</comment>
<name>B9WKG9_CANDC</name>
<keyword evidence="9 14" id="KW-0443">Lipid metabolism</keyword>
<feature type="transmembrane region" description="Helical" evidence="14">
    <location>
        <begin position="45"/>
        <end position="63"/>
    </location>
</feature>
<comment type="function">
    <text evidence="14">Catalyzes the third of the four reactions of the long-chain fatty acids elongation cycle. This endoplasmic reticulum-bound enzymatic process, allows the addition of two carbons to the chain of long- and very long-chain fatty acids/VLCFAs per cycle. This enzyme catalyzes the dehydration of the 3-hydroxyacyl-CoA intermediate into trans-2,3-enoyl-CoA, within each cycle of fatty acid elongation. Thereby, it participates to the production of VLCFAs of different chain lengths that are involved in multiple biological processes as precursors of membrane lipids and lipid mediators.</text>
</comment>
<dbReference type="eggNOG" id="KOG3187">
    <property type="taxonomic scope" value="Eukaryota"/>
</dbReference>
<evidence type="ECO:0000256" key="6">
    <source>
        <dbReference type="ARBA" id="ARBA00022692"/>
    </source>
</evidence>
<feature type="transmembrane region" description="Helical" evidence="14">
    <location>
        <begin position="140"/>
        <end position="158"/>
    </location>
</feature>
<evidence type="ECO:0000313" key="16">
    <source>
        <dbReference type="EMBL" id="CAX40821.1"/>
    </source>
</evidence>
<feature type="transmembrane region" description="Helical" evidence="14">
    <location>
        <begin position="116"/>
        <end position="134"/>
    </location>
</feature>
<evidence type="ECO:0000256" key="13">
    <source>
        <dbReference type="ARBA" id="ARBA00036671"/>
    </source>
</evidence>
<proteinExistence type="inferred from homology"/>
<sequence length="245" mass="28814">MFECKFANSYQQQFIIFLNHIFNNILFLLFLLPLFVVYSFQIMKGYLILYNSVSAVLWGYILFQCFHNWSIGHYEVEEIPHQFMVYTQIFNSSIEIFHSIIGLVPTPIPTLLLQSFARLIIMVGICVVIPESLANYDITVFSGLTLAWSITEIIRYGFYVIKICGIKTPYWLVWLRYSAFLVLYPLGLVCESTTVFNSYDYVKSRLPAYYYFLKYAIVLYIPGFLYLYTYMIGQRTKVLKKIKAQ</sequence>
<dbReference type="GO" id="GO:0030148">
    <property type="term" value="P:sphingolipid biosynthetic process"/>
    <property type="evidence" value="ECO:0007669"/>
    <property type="project" value="TreeGrafter"/>
</dbReference>
<keyword evidence="6 14" id="KW-0812">Transmembrane</keyword>
<organism evidence="16 17">
    <name type="scientific">Candida dubliniensis (strain CD36 / ATCC MYA-646 / CBS 7987 / NCPF 3949 / NRRL Y-17841)</name>
    <name type="common">Yeast</name>
    <dbReference type="NCBI Taxonomy" id="573826"/>
    <lineage>
        <taxon>Eukaryota</taxon>
        <taxon>Fungi</taxon>
        <taxon>Dikarya</taxon>
        <taxon>Ascomycota</taxon>
        <taxon>Saccharomycotina</taxon>
        <taxon>Pichiomycetes</taxon>
        <taxon>Debaryomycetaceae</taxon>
        <taxon>Candida/Lodderomyces clade</taxon>
        <taxon>Candida</taxon>
    </lineage>
</organism>
<evidence type="ECO:0000256" key="1">
    <source>
        <dbReference type="ARBA" id="ARBA00004141"/>
    </source>
</evidence>
<dbReference type="HOGENOM" id="CLU_034302_6_1_1"/>
<dbReference type="GO" id="GO:0030497">
    <property type="term" value="P:fatty acid elongation"/>
    <property type="evidence" value="ECO:0007669"/>
    <property type="project" value="TreeGrafter"/>
</dbReference>
<comment type="similarity">
    <text evidence="3 14">Belongs to the very long-chain fatty acids dehydratase HACD family.</text>
</comment>
<dbReference type="Proteomes" id="UP000002605">
    <property type="component" value="Chromosome 7"/>
</dbReference>
<gene>
    <name evidence="15" type="ordered locus">Cd36_72700</name>
    <name evidence="16" type="ORF">CD36_72700</name>
</gene>
<dbReference type="OrthoDB" id="46988at2759"/>
<dbReference type="Pfam" id="PF04387">
    <property type="entry name" value="PTPLA"/>
    <property type="match status" value="1"/>
</dbReference>
<keyword evidence="7 14" id="KW-0276">Fatty acid metabolism</keyword>
<evidence type="ECO:0000256" key="7">
    <source>
        <dbReference type="ARBA" id="ARBA00022832"/>
    </source>
</evidence>
<keyword evidence="8 14" id="KW-1133">Transmembrane helix</keyword>
<dbReference type="EMBL" id="FM992694">
    <property type="protein sequence ID" value="CAX40821.1"/>
    <property type="molecule type" value="Genomic_DNA"/>
</dbReference>
<dbReference type="PANTHER" id="PTHR11035:SF3">
    <property type="entry name" value="VERY-LONG-CHAIN (3R)-3-HYDROXYACYL-COA DEHYDRATASE"/>
    <property type="match status" value="1"/>
</dbReference>
<dbReference type="InterPro" id="IPR007482">
    <property type="entry name" value="Tyr_Pase-like_PTPLA"/>
</dbReference>
<evidence type="ECO:0000256" key="11">
    <source>
        <dbReference type="ARBA" id="ARBA00023160"/>
    </source>
</evidence>
<evidence type="ECO:0000256" key="12">
    <source>
        <dbReference type="ARBA" id="ARBA00023239"/>
    </source>
</evidence>
<dbReference type="PANTHER" id="PTHR11035">
    <property type="entry name" value="VERY-LONG-CHAIN (3R)-3-HYDROXYACYL-COA DEHYDRATASE"/>
    <property type="match status" value="1"/>
</dbReference>
<feature type="transmembrane region" description="Helical" evidence="14">
    <location>
        <begin position="83"/>
        <end position="104"/>
    </location>
</feature>
<keyword evidence="12 14" id="KW-0456">Lyase</keyword>
<keyword evidence="11 14" id="KW-0275">Fatty acid biosynthesis</keyword>
<feature type="transmembrane region" description="Helical" evidence="14">
    <location>
        <begin position="170"/>
        <end position="189"/>
    </location>
</feature>
<evidence type="ECO:0000313" key="17">
    <source>
        <dbReference type="Proteomes" id="UP000002605"/>
    </source>
</evidence>
<evidence type="ECO:0000256" key="9">
    <source>
        <dbReference type="ARBA" id="ARBA00023098"/>
    </source>
</evidence>
<keyword evidence="17" id="KW-1185">Reference proteome</keyword>
<comment type="pathway">
    <text evidence="2 14">Lipid metabolism; fatty acid biosynthesis.</text>
</comment>
<keyword evidence="14" id="KW-0256">Endoplasmic reticulum</keyword>
<reference evidence="16 17" key="1">
    <citation type="journal article" date="2009" name="Genome Res.">
        <title>Comparative genomics of the fungal pathogens Candida dubliniensis and Candida albicans.</title>
        <authorList>
            <person name="Jackson A.P."/>
            <person name="Gamble J.A."/>
            <person name="Yeomans T."/>
            <person name="Moran G.P."/>
            <person name="Saunders D."/>
            <person name="Harris D."/>
            <person name="Aslett M."/>
            <person name="Barrell J.F."/>
            <person name="Butler G."/>
            <person name="Citiulo F."/>
            <person name="Coleman D.C."/>
            <person name="de Groot P.W.J."/>
            <person name="Goodwin T.J."/>
            <person name="Quail M.A."/>
            <person name="McQuillan J."/>
            <person name="Munro C.A."/>
            <person name="Pain A."/>
            <person name="Poulter R.T."/>
            <person name="Rajandream M.A."/>
            <person name="Renauld H."/>
            <person name="Spiering M.J."/>
            <person name="Tivey A."/>
            <person name="Gow N.A.R."/>
            <person name="Barrell B."/>
            <person name="Sullivan D.J."/>
            <person name="Berriman M."/>
        </authorList>
    </citation>
    <scope>NUCLEOTIDE SEQUENCE [LARGE SCALE GENOMIC DNA]</scope>
    <source>
        <strain evidence="17">CD36 / ATCC MYA-646 / CBS 7987 / NCPF 3949 / NRRL Y-17841</strain>
    </source>
</reference>
<evidence type="ECO:0000256" key="4">
    <source>
        <dbReference type="ARBA" id="ARBA00013122"/>
    </source>
</evidence>
<comment type="caution">
    <text evidence="14">Lacks conserved residue(s) required for the propagation of feature annotation.</text>
</comment>
<dbReference type="AlphaFoldDB" id="B9WKG9"/>
<evidence type="ECO:0000256" key="5">
    <source>
        <dbReference type="ARBA" id="ARBA00022516"/>
    </source>
</evidence>
<evidence type="ECO:0000256" key="14">
    <source>
        <dbReference type="RuleBase" id="RU363109"/>
    </source>
</evidence>
<dbReference type="UniPathway" id="UPA00094"/>
<dbReference type="GO" id="GO:0102158">
    <property type="term" value="F:very-long-chain (3R)-3-hydroxyacyl-CoA dehydratase activity"/>
    <property type="evidence" value="ECO:0007669"/>
    <property type="project" value="UniProtKB-EC"/>
</dbReference>